<feature type="compositionally biased region" description="Polar residues" evidence="8">
    <location>
        <begin position="672"/>
        <end position="723"/>
    </location>
</feature>
<evidence type="ECO:0000259" key="11">
    <source>
        <dbReference type="PROSITE" id="PS50235"/>
    </source>
</evidence>
<dbReference type="PROSITE" id="PS00972">
    <property type="entry name" value="USP_1"/>
    <property type="match status" value="1"/>
</dbReference>
<dbReference type="Gene3D" id="3.40.250.10">
    <property type="entry name" value="Rhodanese-like domain"/>
    <property type="match status" value="1"/>
</dbReference>
<evidence type="ECO:0000313" key="12">
    <source>
        <dbReference type="EMBL" id="CCH61898.1"/>
    </source>
</evidence>
<evidence type="ECO:0000256" key="6">
    <source>
        <dbReference type="ARBA" id="ARBA00022801"/>
    </source>
</evidence>
<keyword evidence="9" id="KW-0472">Membrane</keyword>
<keyword evidence="6" id="KW-0378">Hydrolase</keyword>
<keyword evidence="4" id="KW-0645">Protease</keyword>
<dbReference type="GO" id="GO:0004843">
    <property type="term" value="F:cysteine-type deubiquitinase activity"/>
    <property type="evidence" value="ECO:0007669"/>
    <property type="project" value="UniProtKB-EC"/>
</dbReference>
<dbReference type="InterPro" id="IPR038765">
    <property type="entry name" value="Papain-like_cys_pep_sf"/>
</dbReference>
<feature type="compositionally biased region" description="Low complexity" evidence="8">
    <location>
        <begin position="421"/>
        <end position="453"/>
    </location>
</feature>
<dbReference type="EC" id="3.4.19.12" evidence="3"/>
<dbReference type="InterPro" id="IPR050185">
    <property type="entry name" value="Ub_carboxyl-term_hydrolase"/>
</dbReference>
<evidence type="ECO:0000256" key="4">
    <source>
        <dbReference type="ARBA" id="ARBA00022670"/>
    </source>
</evidence>
<accession>I2H696</accession>
<dbReference type="Proteomes" id="UP000002866">
    <property type="component" value="Chromosome 6"/>
</dbReference>
<feature type="compositionally biased region" description="Pro residues" evidence="8">
    <location>
        <begin position="657"/>
        <end position="669"/>
    </location>
</feature>
<feature type="compositionally biased region" description="Polar residues" evidence="8">
    <location>
        <begin position="528"/>
        <end position="549"/>
    </location>
</feature>
<dbReference type="PROSITE" id="PS50206">
    <property type="entry name" value="RHODANESE_3"/>
    <property type="match status" value="1"/>
</dbReference>
<dbReference type="FunCoup" id="I2H696">
    <property type="interactions" value="155"/>
</dbReference>
<dbReference type="GO" id="GO:0070676">
    <property type="term" value="P:intralumenal vesicle formation"/>
    <property type="evidence" value="ECO:0007669"/>
    <property type="project" value="EnsemblFungi"/>
</dbReference>
<dbReference type="InParanoid" id="I2H696"/>
<feature type="domain" description="USP" evidence="11">
    <location>
        <begin position="735"/>
        <end position="1098"/>
    </location>
</feature>
<dbReference type="FunFam" id="3.90.70.10:FF:000115">
    <property type="entry name" value="DOA4p Ubiquitin hydrolase"/>
    <property type="match status" value="1"/>
</dbReference>
<feature type="compositionally biased region" description="Polar residues" evidence="8">
    <location>
        <begin position="358"/>
        <end position="374"/>
    </location>
</feature>
<evidence type="ECO:0000313" key="13">
    <source>
        <dbReference type="Proteomes" id="UP000002866"/>
    </source>
</evidence>
<dbReference type="OMA" id="SIEWERY"/>
<dbReference type="GO" id="GO:0006897">
    <property type="term" value="P:endocytosis"/>
    <property type="evidence" value="ECO:0007669"/>
    <property type="project" value="EnsemblFungi"/>
</dbReference>
<evidence type="ECO:0000256" key="9">
    <source>
        <dbReference type="SAM" id="Phobius"/>
    </source>
</evidence>
<dbReference type="PANTHER" id="PTHR21646:SF95">
    <property type="entry name" value="UBIQUITIN CARBOXYL-TERMINAL HYDROLASE 4-RELATED"/>
    <property type="match status" value="1"/>
</dbReference>
<dbReference type="GO" id="GO:0010008">
    <property type="term" value="C:endosome membrane"/>
    <property type="evidence" value="ECO:0007669"/>
    <property type="project" value="GOC"/>
</dbReference>
<evidence type="ECO:0000256" key="8">
    <source>
        <dbReference type="SAM" id="MobiDB-lite"/>
    </source>
</evidence>
<comment type="catalytic activity">
    <reaction evidence="1">
        <text>Thiol-dependent hydrolysis of ester, thioester, amide, peptide and isopeptide bonds formed by the C-terminal Gly of ubiquitin (a 76-residue protein attached to proteins as an intracellular targeting signal).</text>
        <dbReference type="EC" id="3.4.19.12"/>
    </reaction>
</comment>
<feature type="compositionally biased region" description="Polar residues" evidence="8">
    <location>
        <begin position="620"/>
        <end position="634"/>
    </location>
</feature>
<keyword evidence="9" id="KW-0812">Transmembrane</keyword>
<dbReference type="EMBL" id="HE806321">
    <property type="protein sequence ID" value="CCH61898.1"/>
    <property type="molecule type" value="Genomic_DNA"/>
</dbReference>
<name>I2H696_HENB6</name>
<gene>
    <name evidence="12" type="primary">TBLA0F03610</name>
    <name evidence="12" type="ORF">TBLA_0F03610</name>
</gene>
<dbReference type="GeneID" id="14497007"/>
<dbReference type="InterPro" id="IPR028889">
    <property type="entry name" value="USP"/>
</dbReference>
<feature type="domain" description="Rhodanese" evidence="10">
    <location>
        <begin position="192"/>
        <end position="331"/>
    </location>
</feature>
<dbReference type="Pfam" id="PF00443">
    <property type="entry name" value="UCH"/>
    <property type="match status" value="1"/>
</dbReference>
<dbReference type="AlphaFoldDB" id="I2H696"/>
<dbReference type="InterPro" id="IPR001394">
    <property type="entry name" value="Peptidase_C19_UCH"/>
</dbReference>
<keyword evidence="13" id="KW-1185">Reference proteome</keyword>
<feature type="region of interest" description="Disordered" evidence="8">
    <location>
        <begin position="358"/>
        <end position="462"/>
    </location>
</feature>
<dbReference type="InterPro" id="IPR018200">
    <property type="entry name" value="USP_CS"/>
</dbReference>
<dbReference type="SMART" id="SM00450">
    <property type="entry name" value="RHOD"/>
    <property type="match status" value="1"/>
</dbReference>
<sequence>MTESHSPRNPNNNTTAQSPFTRLSRIAEDFLMQDHERNIDMRSLLQESVDTLANYHDECKKLKKYHNHTRNKSQSSANDDEDLYTLYESAYIYYKIVHILISTTIPSLKNFSEIKSMNANDHEKEMFQIYNMLVKSLSNDEYILTIKNFIRNYSNKDMEFKPITDNNKNIDVFPKTGSHITSSVLATILQTDPDSTLLIDVRTRHDFELNHIKSNSIICIEPISFKNNYSDVDIERKSLITSPNSEIEIFKNRENYKFIILYTDDSRPTNQFNNNSNSNVTNDFYIHKLNVLFNILLNHSVAKNLNSNLNHVYYLEGGIQNWIKNGGPLLKSEKINNHLNSGENYYLTSSSNHDFKIDSSNYNKENKHSLSLSPKITPMNMDQSMKDMMLSPNGNPSYHLNNNSYDSRTQQKPVSINKNPSIKNFVNSSFKSNSTTSTPNNNTNSINSRSPTSLPSAKYPNISPQINQFSRLYSSFPDTVSNERNNTMSPEFSRNQSGTFSPNPTPLNPSLTNNSTSGLTSYPEAPNILTNGNNSNIPSRPITQVSPINTRAVTPNSKNYISQAQHLLMTNSQPNLQTSLINEQQNQLTSNNNHSSNNKNPSSQPMIPSKPTLLKAKQLPSPSNNSIHNRSNYQSNSMANSAAASAMASPSSRTPSQPIPALPKMPPKPKSLSGTNFDTRARSSSYGSSQQLHYPTSNSSSNQNNGLTHHPNNTTMTISQSSNGYTPDLDLDFKVGLENMGNSCYLNCIIQCLLNNHELTKMFLNNSYEKHININSKLGSKGILAKSFARLVHSMYQNGTLSIKNHSNKKNPPVQPITFKTACGSINSLFKGSNQQDCQEFCQFLLDGLHEDLNQCGANPPLKELSTEAERMREKLSLRIASSIEWERFLTTDFSVIIDLYQGQYASQLKCQVCGTTSTTYQTFSVLSVPVPKNKSIHLLDCFNEFTKTEFLGKDELWSCTECKKKQPSTKTLTITRLPKNLIIHLKRFDNMLHKNNVFVKYPLILDLTNYWANDFDGKLPPGVTEELPARGQIPPFKYELSGVALHMGSLYGGHYTAYVNKGLKNGWYYFDDTVYRSIKYSSEMITQNAYVLFIIEYMAFKRYESLTTQPIIEILIFYLITFLFYRINAFKKTFFNIIYELFF</sequence>
<evidence type="ECO:0000256" key="3">
    <source>
        <dbReference type="ARBA" id="ARBA00012759"/>
    </source>
</evidence>
<dbReference type="GO" id="GO:0016579">
    <property type="term" value="P:protein deubiquitination"/>
    <property type="evidence" value="ECO:0007669"/>
    <property type="project" value="InterPro"/>
</dbReference>
<dbReference type="SUPFAM" id="SSF54001">
    <property type="entry name" value="Cysteine proteinases"/>
    <property type="match status" value="1"/>
</dbReference>
<dbReference type="InterPro" id="IPR001763">
    <property type="entry name" value="Rhodanese-like_dom"/>
</dbReference>
<dbReference type="CDD" id="cd02674">
    <property type="entry name" value="Peptidase_C19R"/>
    <property type="match status" value="1"/>
</dbReference>
<evidence type="ECO:0000256" key="1">
    <source>
        <dbReference type="ARBA" id="ARBA00000707"/>
    </source>
</evidence>
<keyword evidence="9" id="KW-1133">Transmembrane helix</keyword>
<feature type="region of interest" description="Disordered" evidence="8">
    <location>
        <begin position="585"/>
        <end position="723"/>
    </location>
</feature>
<keyword evidence="7" id="KW-0788">Thiol protease</keyword>
<feature type="transmembrane region" description="Helical" evidence="9">
    <location>
        <begin position="1111"/>
        <end position="1128"/>
    </location>
</feature>
<dbReference type="eggNOG" id="KOG1868">
    <property type="taxonomic scope" value="Eukaryota"/>
</dbReference>
<dbReference type="Gene3D" id="3.90.70.10">
    <property type="entry name" value="Cysteine proteinases"/>
    <property type="match status" value="1"/>
</dbReference>
<dbReference type="SUPFAM" id="SSF52821">
    <property type="entry name" value="Rhodanese/Cell cycle control phosphatase"/>
    <property type="match status" value="1"/>
</dbReference>
<evidence type="ECO:0000256" key="7">
    <source>
        <dbReference type="ARBA" id="ARBA00022807"/>
    </source>
</evidence>
<dbReference type="GO" id="GO:0006275">
    <property type="term" value="P:regulation of DNA replication"/>
    <property type="evidence" value="ECO:0007669"/>
    <property type="project" value="EnsemblFungi"/>
</dbReference>
<dbReference type="GO" id="GO:0043162">
    <property type="term" value="P:ubiquitin-dependent protein catabolic process via the multivesicular body sorting pathway"/>
    <property type="evidence" value="ECO:0007669"/>
    <property type="project" value="EnsemblFungi"/>
</dbReference>
<feature type="region of interest" description="Disordered" evidence="8">
    <location>
        <begin position="477"/>
        <end position="549"/>
    </location>
</feature>
<dbReference type="HOGENOM" id="CLU_005922_1_0_1"/>
<protein>
    <recommendedName>
        <fullName evidence="3">ubiquitinyl hydrolase 1</fullName>
        <ecNumber evidence="3">3.4.19.12</ecNumber>
    </recommendedName>
</protein>
<evidence type="ECO:0000256" key="2">
    <source>
        <dbReference type="ARBA" id="ARBA00009085"/>
    </source>
</evidence>
<comment type="similarity">
    <text evidence="2">Belongs to the peptidase C19 family.</text>
</comment>
<feature type="compositionally biased region" description="Polar residues" evidence="8">
    <location>
        <begin position="477"/>
        <end position="500"/>
    </location>
</feature>
<dbReference type="GO" id="GO:0010995">
    <property type="term" value="P:free ubiquitin chain depolymerization"/>
    <property type="evidence" value="ECO:0007669"/>
    <property type="project" value="EnsemblFungi"/>
</dbReference>
<evidence type="ECO:0000259" key="10">
    <source>
        <dbReference type="PROSITE" id="PS50206"/>
    </source>
</evidence>
<feature type="compositionally biased region" description="Low complexity" evidence="8">
    <location>
        <begin position="635"/>
        <end position="652"/>
    </location>
</feature>
<dbReference type="GO" id="GO:0000502">
    <property type="term" value="C:proteasome complex"/>
    <property type="evidence" value="ECO:0007669"/>
    <property type="project" value="EnsemblFungi"/>
</dbReference>
<dbReference type="STRING" id="1071380.I2H696"/>
<evidence type="ECO:0000256" key="5">
    <source>
        <dbReference type="ARBA" id="ARBA00022786"/>
    </source>
</evidence>
<dbReference type="OrthoDB" id="292964at2759"/>
<dbReference type="PROSITE" id="PS00973">
    <property type="entry name" value="USP_2"/>
    <property type="match status" value="1"/>
</dbReference>
<feature type="compositionally biased region" description="Low complexity" evidence="8">
    <location>
        <begin position="585"/>
        <end position="604"/>
    </location>
</feature>
<dbReference type="InterPro" id="IPR036873">
    <property type="entry name" value="Rhodanese-like_dom_sf"/>
</dbReference>
<dbReference type="RefSeq" id="XP_004181417.1">
    <property type="nucleotide sequence ID" value="XM_004181369.1"/>
</dbReference>
<dbReference type="KEGG" id="tbl:TBLA_0F03610"/>
<feature type="compositionally biased region" description="Low complexity" evidence="8">
    <location>
        <begin position="508"/>
        <end position="521"/>
    </location>
</feature>
<reference evidence="12 13" key="1">
    <citation type="journal article" date="2011" name="Proc. Natl. Acad. Sci. U.S.A.">
        <title>Evolutionary erosion of yeast sex chromosomes by mating-type switching accidents.</title>
        <authorList>
            <person name="Gordon J.L."/>
            <person name="Armisen D."/>
            <person name="Proux-Wera E."/>
            <person name="Oheigeartaigh S.S."/>
            <person name="Byrne K.P."/>
            <person name="Wolfe K.H."/>
        </authorList>
    </citation>
    <scope>NUCLEOTIDE SEQUENCE [LARGE SCALE GENOMIC DNA]</scope>
    <source>
        <strain evidence="13">ATCC 34711 / CBS 6284 / DSM 70876 / NBRC 10599 / NRRL Y-10934 / UCD 77-7</strain>
    </source>
</reference>
<proteinExistence type="inferred from homology"/>
<dbReference type="GO" id="GO:1904669">
    <property type="term" value="P:ATP export"/>
    <property type="evidence" value="ECO:0007669"/>
    <property type="project" value="EnsemblFungi"/>
</dbReference>
<organism evidence="12 13">
    <name type="scientific">Henningerozyma blattae (strain ATCC 34711 / CBS 6284 / DSM 70876 / NBRC 10599 / NRRL Y-10934 / UCD 77-7)</name>
    <name type="common">Yeast</name>
    <name type="synonym">Tetrapisispora blattae</name>
    <dbReference type="NCBI Taxonomy" id="1071380"/>
    <lineage>
        <taxon>Eukaryota</taxon>
        <taxon>Fungi</taxon>
        <taxon>Dikarya</taxon>
        <taxon>Ascomycota</taxon>
        <taxon>Saccharomycotina</taxon>
        <taxon>Saccharomycetes</taxon>
        <taxon>Saccharomycetales</taxon>
        <taxon>Saccharomycetaceae</taxon>
        <taxon>Henningerozyma</taxon>
    </lineage>
</organism>
<keyword evidence="5" id="KW-0833">Ubl conjugation pathway</keyword>
<dbReference type="PANTHER" id="PTHR21646">
    <property type="entry name" value="UBIQUITIN CARBOXYL-TERMINAL HYDROLASE"/>
    <property type="match status" value="1"/>
</dbReference>
<feature type="compositionally biased region" description="Polar residues" evidence="8">
    <location>
        <begin position="392"/>
        <end position="420"/>
    </location>
</feature>
<dbReference type="PROSITE" id="PS50235">
    <property type="entry name" value="USP_3"/>
    <property type="match status" value="1"/>
</dbReference>